<dbReference type="Proteomes" id="UP000717696">
    <property type="component" value="Unassembled WGS sequence"/>
</dbReference>
<dbReference type="InterPro" id="IPR021276">
    <property type="entry name" value="DUF2855"/>
</dbReference>
<comment type="caution">
    <text evidence="1">The sequence shown here is derived from an EMBL/GenBank/DDBJ whole genome shotgun (WGS) entry which is preliminary data.</text>
</comment>
<accession>A0A9P9DHD7</accession>
<reference evidence="1" key="1">
    <citation type="journal article" date="2021" name="Nat. Commun.">
        <title>Genetic determinants of endophytism in the Arabidopsis root mycobiome.</title>
        <authorList>
            <person name="Mesny F."/>
            <person name="Miyauchi S."/>
            <person name="Thiergart T."/>
            <person name="Pickel B."/>
            <person name="Atanasova L."/>
            <person name="Karlsson M."/>
            <person name="Huettel B."/>
            <person name="Barry K.W."/>
            <person name="Haridas S."/>
            <person name="Chen C."/>
            <person name="Bauer D."/>
            <person name="Andreopoulos W."/>
            <person name="Pangilinan J."/>
            <person name="LaButti K."/>
            <person name="Riley R."/>
            <person name="Lipzen A."/>
            <person name="Clum A."/>
            <person name="Drula E."/>
            <person name="Henrissat B."/>
            <person name="Kohler A."/>
            <person name="Grigoriev I.V."/>
            <person name="Martin F.M."/>
            <person name="Hacquard S."/>
        </authorList>
    </citation>
    <scope>NUCLEOTIDE SEQUENCE</scope>
    <source>
        <strain evidence="1">MPI-CAGE-AT-0021</strain>
    </source>
</reference>
<evidence type="ECO:0000313" key="1">
    <source>
        <dbReference type="EMBL" id="KAH7118691.1"/>
    </source>
</evidence>
<sequence>MSAEILLASKLSYTEYTSVAFDQSLPPLAETSVRVRPTLLGLGKSNSFYILGGRTLGFWTVWPVPTSVPSSYHTDNWCTAKAWGFAEVLASKTDIPKGSFLFGWWPISSGQHDLVLEPFGASGHYQETSDSRSRLMNMYNHYWVAETPISEWMAAAFVTWGVSHLLAQYSFPEDIERLAPIHPAGHGQGQWTKEDGDLTQSVIIGLSASSKSGRSFSWSLKRNRVANTPLAYLEVSSSPQPTGQASFETNCIKYDSLTTDDTLEWIARFKPSRVLLVDFGARGDTVPCFLQAASATLPETVTFTLVAIGSEQEVMLDPELPKRMSKGNELQRVQCNQSFLQDSAQETVGVESVAHGWCVSFKRWMETEDSEDFSVLTGKGFKGNNGVMKVWGDLSGEKPISLNEAYAFYL</sequence>
<protein>
    <submittedName>
        <fullName evidence="1">Uncharacterized protein</fullName>
    </submittedName>
</protein>
<proteinExistence type="predicted"/>
<keyword evidence="2" id="KW-1185">Reference proteome</keyword>
<name>A0A9P9DHD7_9HYPO</name>
<dbReference type="EMBL" id="JAGMUU010000031">
    <property type="protein sequence ID" value="KAH7118691.1"/>
    <property type="molecule type" value="Genomic_DNA"/>
</dbReference>
<dbReference type="AlphaFoldDB" id="A0A9P9DHD7"/>
<gene>
    <name evidence="1" type="ORF">B0J13DRAFT_680988</name>
</gene>
<dbReference type="OrthoDB" id="192702at2759"/>
<organism evidence="1 2">
    <name type="scientific">Dactylonectria estremocensis</name>
    <dbReference type="NCBI Taxonomy" id="1079267"/>
    <lineage>
        <taxon>Eukaryota</taxon>
        <taxon>Fungi</taxon>
        <taxon>Dikarya</taxon>
        <taxon>Ascomycota</taxon>
        <taxon>Pezizomycotina</taxon>
        <taxon>Sordariomycetes</taxon>
        <taxon>Hypocreomycetidae</taxon>
        <taxon>Hypocreales</taxon>
        <taxon>Nectriaceae</taxon>
        <taxon>Dactylonectria</taxon>
    </lineage>
</organism>
<evidence type="ECO:0000313" key="2">
    <source>
        <dbReference type="Proteomes" id="UP000717696"/>
    </source>
</evidence>
<dbReference type="Pfam" id="PF11017">
    <property type="entry name" value="DUF2855"/>
    <property type="match status" value="1"/>
</dbReference>